<dbReference type="GO" id="GO:0016233">
    <property type="term" value="P:telomere capping"/>
    <property type="evidence" value="ECO:0007669"/>
    <property type="project" value="Ensembl"/>
</dbReference>
<dbReference type="OrthoDB" id="608866at2759"/>
<evidence type="ECO:0000256" key="2">
    <source>
        <dbReference type="ARBA" id="ARBA00004574"/>
    </source>
</evidence>
<dbReference type="OMA" id="HMENRYF"/>
<dbReference type="GO" id="GO:0098505">
    <property type="term" value="F:G-rich strand telomeric DNA binding"/>
    <property type="evidence" value="ECO:0007669"/>
    <property type="project" value="Ensembl"/>
</dbReference>
<keyword evidence="6" id="KW-0597">Phosphoprotein</keyword>
<evidence type="ECO:0000256" key="6">
    <source>
        <dbReference type="ARBA" id="ARBA00022553"/>
    </source>
</evidence>
<dbReference type="Gene3D" id="1.10.10.60">
    <property type="entry name" value="Homeodomain-like"/>
    <property type="match status" value="1"/>
</dbReference>
<comment type="function">
    <text evidence="17">Binds the telomeric double-stranded 5'-TTAGGG-3' repeat and negatively regulates telomere length. Involved in the regulation of the mitotic spindle. Component of the shelterin complex (telosome) that is involved in the regulation of telomere length and protection. Shelterin associates with arrays of double-stranded 5'-TTAGGG-3' repeats added by telomerase and protects chromosome ends; without its protective activity, telomeres are no longer hidden from the DNA damage surveillance and chromosome ends are inappropriately processed by DNA repair pathways.</text>
</comment>
<dbReference type="GeneTree" id="ENSGT00940000155268"/>
<dbReference type="InterPro" id="IPR017930">
    <property type="entry name" value="Myb_dom"/>
</dbReference>
<dbReference type="CDD" id="cd11660">
    <property type="entry name" value="SANT_TRF"/>
    <property type="match status" value="1"/>
</dbReference>
<name>A0A670IDS5_PODMU</name>
<dbReference type="KEGG" id="pmua:114600511"/>
<dbReference type="PROSITE" id="PS50090">
    <property type="entry name" value="MYB_LIKE"/>
    <property type="match status" value="1"/>
</dbReference>
<evidence type="ECO:0000256" key="12">
    <source>
        <dbReference type="ARBA" id="ARBA00022990"/>
    </source>
</evidence>
<feature type="region of interest" description="Disordered" evidence="19">
    <location>
        <begin position="1"/>
        <end position="30"/>
    </location>
</feature>
<dbReference type="GO" id="GO:1904911">
    <property type="term" value="P:negative regulation of establishment of RNA localization to telomere"/>
    <property type="evidence" value="ECO:0007669"/>
    <property type="project" value="Ensembl"/>
</dbReference>
<dbReference type="Proteomes" id="UP000472272">
    <property type="component" value="Chromosome 7"/>
</dbReference>
<evidence type="ECO:0000256" key="3">
    <source>
        <dbReference type="ARBA" id="ARBA00022454"/>
    </source>
</evidence>
<evidence type="ECO:0000256" key="5">
    <source>
        <dbReference type="ARBA" id="ARBA00022499"/>
    </source>
</evidence>
<keyword evidence="9" id="KW-0498">Mitosis</keyword>
<keyword evidence="12" id="KW-0007">Acetylation</keyword>
<dbReference type="Pfam" id="PF08558">
    <property type="entry name" value="TRF"/>
    <property type="match status" value="1"/>
</dbReference>
<dbReference type="Gene3D" id="1.25.40.210">
    <property type="entry name" value="Telomere repeat-binding factor, dimerisation domain"/>
    <property type="match status" value="1"/>
</dbReference>
<dbReference type="InterPro" id="IPR013867">
    <property type="entry name" value="Telomere_rpt-bd_fac_dimer_dom"/>
</dbReference>
<dbReference type="GO" id="GO:0003691">
    <property type="term" value="F:double-stranded telomeric DNA binding"/>
    <property type="evidence" value="ECO:0007669"/>
    <property type="project" value="UniProtKB-UniRule"/>
</dbReference>
<evidence type="ECO:0000256" key="8">
    <source>
        <dbReference type="ARBA" id="ARBA00022765"/>
    </source>
</evidence>
<keyword evidence="23" id="KW-1185">Reference proteome</keyword>
<dbReference type="GO" id="GO:0001650">
    <property type="term" value="C:fibrillar center"/>
    <property type="evidence" value="ECO:0007669"/>
    <property type="project" value="Ensembl"/>
</dbReference>
<keyword evidence="13 18" id="KW-0238">DNA-binding</keyword>
<dbReference type="GO" id="GO:0007004">
    <property type="term" value="P:telomere maintenance via telomerase"/>
    <property type="evidence" value="ECO:0007669"/>
    <property type="project" value="Ensembl"/>
</dbReference>
<dbReference type="PIRSF" id="PIRSF038016">
    <property type="entry name" value="Telomere_bd-1_Pin2"/>
    <property type="match status" value="1"/>
</dbReference>
<feature type="domain" description="Myb-like" evidence="20">
    <location>
        <begin position="318"/>
        <end position="371"/>
    </location>
</feature>
<reference evidence="22" key="3">
    <citation type="submission" date="2025-09" db="UniProtKB">
        <authorList>
            <consortium name="Ensembl"/>
        </authorList>
    </citation>
    <scope>IDENTIFICATION</scope>
</reference>
<dbReference type="RefSeq" id="XP_028592530.1">
    <property type="nucleotide sequence ID" value="XM_028736697.1"/>
</dbReference>
<dbReference type="GO" id="GO:1904850">
    <property type="term" value="P:negative regulation of establishment of protein localization to telomere"/>
    <property type="evidence" value="ECO:0007669"/>
    <property type="project" value="Ensembl"/>
</dbReference>
<dbReference type="Pfam" id="PF00249">
    <property type="entry name" value="Myb_DNA-binding"/>
    <property type="match status" value="1"/>
</dbReference>
<evidence type="ECO:0000259" key="20">
    <source>
        <dbReference type="PROSITE" id="PS50090"/>
    </source>
</evidence>
<comment type="subunit">
    <text evidence="18">Homodimer.</text>
</comment>
<comment type="subcellular location">
    <subcellularLocation>
        <location evidence="2">Chromosome</location>
        <location evidence="2">Telomere</location>
    </subcellularLocation>
    <subcellularLocation>
        <location evidence="1">Cytoplasm</location>
        <location evidence="1">Cytoskeleton</location>
        <location evidence="1">Spindle</location>
    </subcellularLocation>
    <subcellularLocation>
        <location evidence="18">Nucleus</location>
    </subcellularLocation>
</comment>
<keyword evidence="16 18" id="KW-0131">Cell cycle</keyword>
<evidence type="ECO:0000256" key="13">
    <source>
        <dbReference type="ARBA" id="ARBA00023125"/>
    </source>
</evidence>
<organism evidence="22 23">
    <name type="scientific">Podarcis muralis</name>
    <name type="common">Wall lizard</name>
    <name type="synonym">Lacerta muralis</name>
    <dbReference type="NCBI Taxonomy" id="64176"/>
    <lineage>
        <taxon>Eukaryota</taxon>
        <taxon>Metazoa</taxon>
        <taxon>Chordata</taxon>
        <taxon>Craniata</taxon>
        <taxon>Vertebrata</taxon>
        <taxon>Euteleostomi</taxon>
        <taxon>Lepidosauria</taxon>
        <taxon>Squamata</taxon>
        <taxon>Bifurcata</taxon>
        <taxon>Unidentata</taxon>
        <taxon>Episquamata</taxon>
        <taxon>Laterata</taxon>
        <taxon>Lacertibaenia</taxon>
        <taxon>Lacertidae</taxon>
        <taxon>Podarcis</taxon>
    </lineage>
</organism>
<dbReference type="GO" id="GO:0071532">
    <property type="term" value="F:ankyrin repeat binding"/>
    <property type="evidence" value="ECO:0007669"/>
    <property type="project" value="Ensembl"/>
</dbReference>
<dbReference type="CTD" id="7013"/>
<dbReference type="GO" id="GO:0051301">
    <property type="term" value="P:cell division"/>
    <property type="evidence" value="ECO:0007669"/>
    <property type="project" value="UniProtKB-KW"/>
</dbReference>
<sequence length="376" mass="43283">MDVEASLTVSAPVRPPRPSPAAAGPAGRDEAQVPFSQVEAVAAGWMLDFACRCQCRHFCQGNRREFENSRDQALTIIKGLNQIETHQMKTVCLCQLLAYIAEGKSLGFHLGDDEDSSPLEKALLIWTSFLKTQSKQDKLHEDIKRLIQIQAVAVYMEKGYFTESAEVLERIFPESLSNEPLRMKLAAIVKHKDPYHPFLRNFSFSLLIQNIKSYINIFLSEKTDFLTKEAMKEVEARSSGKIMLELQCNSVTESKKENCLETKQSSNRQTCSLASQVPWDSWQLQTPQRKIRRKGSALQNKRELHDPENGQEDTLSLSTSFKRQRWSWEEDEKLKKGVQEFGVGKWTKILLHYDFNHRTNVMLKDRWRTLVRLNMV</sequence>
<evidence type="ECO:0000256" key="11">
    <source>
        <dbReference type="ARBA" id="ARBA00022895"/>
    </source>
</evidence>
<evidence type="ECO:0000256" key="16">
    <source>
        <dbReference type="ARBA" id="ARBA00023306"/>
    </source>
</evidence>
<keyword evidence="3" id="KW-0158">Chromosome</keyword>
<dbReference type="GO" id="GO:0005819">
    <property type="term" value="C:spindle"/>
    <property type="evidence" value="ECO:0007669"/>
    <property type="project" value="UniProtKB-SubCell"/>
</dbReference>
<dbReference type="GO" id="GO:0003720">
    <property type="term" value="F:telomerase activity"/>
    <property type="evidence" value="ECO:0007669"/>
    <property type="project" value="Ensembl"/>
</dbReference>
<dbReference type="GeneID" id="114600511"/>
<dbReference type="PROSITE" id="PS51294">
    <property type="entry name" value="HTH_MYB"/>
    <property type="match status" value="1"/>
</dbReference>
<dbReference type="Ensembl" id="ENSPMRT00000010484.1">
    <property type="protein sequence ID" value="ENSPMRP00000009838.1"/>
    <property type="gene ID" value="ENSPMRG00000006581.1"/>
</dbReference>
<evidence type="ECO:0000313" key="22">
    <source>
        <dbReference type="Ensembl" id="ENSPMRP00000009838.1"/>
    </source>
</evidence>
<keyword evidence="4" id="KW-0963">Cytoplasm</keyword>
<keyword evidence="14" id="KW-0206">Cytoskeleton</keyword>
<dbReference type="GO" id="GO:0042803">
    <property type="term" value="F:protein homodimerization activity"/>
    <property type="evidence" value="ECO:0007669"/>
    <property type="project" value="UniProtKB-UniRule"/>
</dbReference>
<dbReference type="PANTHER" id="PTHR46734">
    <property type="entry name" value="TELOMERIC REPEAT-BINDING FACTOR 1 TERF1"/>
    <property type="match status" value="1"/>
</dbReference>
<evidence type="ECO:0000256" key="17">
    <source>
        <dbReference type="ARBA" id="ARBA00055936"/>
    </source>
</evidence>
<dbReference type="GO" id="GO:0070187">
    <property type="term" value="C:shelterin complex"/>
    <property type="evidence" value="ECO:0007669"/>
    <property type="project" value="Ensembl"/>
</dbReference>
<keyword evidence="11 18" id="KW-0779">Telomere</keyword>
<keyword evidence="5" id="KW-1017">Isopeptide bond</keyword>
<dbReference type="SMART" id="SM00717">
    <property type="entry name" value="SANT"/>
    <property type="match status" value="1"/>
</dbReference>
<protein>
    <recommendedName>
        <fullName evidence="18">Telomeric repeat-binding factor</fullName>
    </recommendedName>
</protein>
<dbReference type="InterPro" id="IPR009057">
    <property type="entry name" value="Homeodomain-like_sf"/>
</dbReference>
<dbReference type="FunFam" id="1.10.10.60:FF:000129">
    <property type="entry name" value="Telomeric repeat-binding factor 2"/>
    <property type="match status" value="1"/>
</dbReference>
<dbReference type="InterPro" id="IPR052450">
    <property type="entry name" value="TRBD-Containing_Protein"/>
</dbReference>
<evidence type="ECO:0000313" key="23">
    <source>
        <dbReference type="Proteomes" id="UP000472272"/>
    </source>
</evidence>
<reference evidence="22" key="2">
    <citation type="submission" date="2025-08" db="UniProtKB">
        <authorList>
            <consortium name="Ensembl"/>
        </authorList>
    </citation>
    <scope>IDENTIFICATION</scope>
</reference>
<dbReference type="GO" id="GO:0061820">
    <property type="term" value="P:telomeric D-loop disassembly"/>
    <property type="evidence" value="ECO:0007669"/>
    <property type="project" value="Ensembl"/>
</dbReference>
<dbReference type="SUPFAM" id="SSF46689">
    <property type="entry name" value="Homeodomain-like"/>
    <property type="match status" value="1"/>
</dbReference>
<dbReference type="SUPFAM" id="SSF63600">
    <property type="entry name" value="Telomeric repeat binding factor (TRF) dimerisation domain"/>
    <property type="match status" value="1"/>
</dbReference>
<keyword evidence="8" id="KW-0013">ADP-ribosylation</keyword>
<evidence type="ECO:0000256" key="10">
    <source>
        <dbReference type="ARBA" id="ARBA00022843"/>
    </source>
</evidence>
<evidence type="ECO:0000259" key="21">
    <source>
        <dbReference type="PROSITE" id="PS51294"/>
    </source>
</evidence>
<dbReference type="PANTHER" id="PTHR46734:SF1">
    <property type="entry name" value="TELOMERIC REPEAT-BINDING FACTOR 1"/>
    <property type="match status" value="1"/>
</dbReference>
<evidence type="ECO:0000256" key="14">
    <source>
        <dbReference type="ARBA" id="ARBA00023212"/>
    </source>
</evidence>
<keyword evidence="7" id="KW-0132">Cell division</keyword>
<evidence type="ECO:0000256" key="15">
    <source>
        <dbReference type="ARBA" id="ARBA00023242"/>
    </source>
</evidence>
<dbReference type="GO" id="GO:1905839">
    <property type="term" value="P:negative regulation of telomeric D-loop disassembly"/>
    <property type="evidence" value="ECO:0007669"/>
    <property type="project" value="Ensembl"/>
</dbReference>
<dbReference type="GO" id="GO:1904792">
    <property type="term" value="P:positive regulation of shelterin complex assembly"/>
    <property type="evidence" value="ECO:0007669"/>
    <property type="project" value="Ensembl"/>
</dbReference>
<feature type="domain" description="HTH myb-type" evidence="21">
    <location>
        <begin position="318"/>
        <end position="375"/>
    </location>
</feature>
<accession>A0A670IDS5</accession>
<dbReference type="GO" id="GO:0008017">
    <property type="term" value="F:microtubule binding"/>
    <property type="evidence" value="ECO:0007669"/>
    <property type="project" value="TreeGrafter"/>
</dbReference>
<evidence type="ECO:0000256" key="9">
    <source>
        <dbReference type="ARBA" id="ARBA00022776"/>
    </source>
</evidence>
<dbReference type="GO" id="GO:0016604">
    <property type="term" value="C:nuclear body"/>
    <property type="evidence" value="ECO:0007669"/>
    <property type="project" value="Ensembl"/>
</dbReference>
<evidence type="ECO:0000256" key="18">
    <source>
        <dbReference type="PIRNR" id="PIRNR038016"/>
    </source>
</evidence>
<evidence type="ECO:0000256" key="7">
    <source>
        <dbReference type="ARBA" id="ARBA00022618"/>
    </source>
</evidence>
<dbReference type="FunFam" id="1.25.40.210:FF:000001">
    <property type="entry name" value="Telomeric repeat-binding factor"/>
    <property type="match status" value="1"/>
</dbReference>
<reference evidence="22 23" key="1">
    <citation type="journal article" date="2019" name="Proc. Natl. Acad. Sci. U.S.A.">
        <title>Regulatory changes in pterin and carotenoid genes underlie balanced color polymorphisms in the wall lizard.</title>
        <authorList>
            <person name="Andrade P."/>
            <person name="Pinho C."/>
            <person name="Perez I de Lanuza G."/>
            <person name="Afonso S."/>
            <person name="Brejcha J."/>
            <person name="Rubin C.J."/>
            <person name="Wallerman O."/>
            <person name="Pereira P."/>
            <person name="Sabatino S.J."/>
            <person name="Bellati A."/>
            <person name="Pellitteri-Rosa D."/>
            <person name="Bosakova Z."/>
            <person name="Bunikis I."/>
            <person name="Carretero M.A."/>
            <person name="Feiner N."/>
            <person name="Marsik P."/>
            <person name="Pauperio F."/>
            <person name="Salvi D."/>
            <person name="Soler L."/>
            <person name="While G.M."/>
            <person name="Uller T."/>
            <person name="Font E."/>
            <person name="Andersson L."/>
            <person name="Carneiro M."/>
        </authorList>
    </citation>
    <scope>NUCLEOTIDE SEQUENCE</scope>
</reference>
<dbReference type="InterPro" id="IPR001005">
    <property type="entry name" value="SANT/Myb"/>
</dbReference>
<dbReference type="InterPro" id="IPR017357">
    <property type="entry name" value="TERF1/2"/>
</dbReference>
<evidence type="ECO:0000256" key="19">
    <source>
        <dbReference type="SAM" id="MobiDB-lite"/>
    </source>
</evidence>
<evidence type="ECO:0000256" key="1">
    <source>
        <dbReference type="ARBA" id="ARBA00004186"/>
    </source>
</evidence>
<proteinExistence type="predicted"/>
<dbReference type="AlphaFoldDB" id="A0A670IDS5"/>
<dbReference type="InterPro" id="IPR036507">
    <property type="entry name" value="Telomere_rpt-bd_fac_dimer_sf"/>
</dbReference>
<dbReference type="GO" id="GO:0045141">
    <property type="term" value="P:meiotic telomere clustering"/>
    <property type="evidence" value="ECO:0007669"/>
    <property type="project" value="Ensembl"/>
</dbReference>
<dbReference type="GO" id="GO:0008156">
    <property type="term" value="P:negative regulation of DNA replication"/>
    <property type="evidence" value="ECO:0007669"/>
    <property type="project" value="Ensembl"/>
</dbReference>
<evidence type="ECO:0000256" key="4">
    <source>
        <dbReference type="ARBA" id="ARBA00022490"/>
    </source>
</evidence>
<keyword evidence="10" id="KW-0832">Ubl conjugation</keyword>
<gene>
    <name evidence="22" type="primary">TERF1</name>
</gene>
<keyword evidence="15 18" id="KW-0539">Nucleus</keyword>
<dbReference type="GO" id="GO:0008301">
    <property type="term" value="F:DNA binding, bending"/>
    <property type="evidence" value="ECO:0007669"/>
    <property type="project" value="Ensembl"/>
</dbReference>
<dbReference type="GO" id="GO:0032211">
    <property type="term" value="P:negative regulation of telomere maintenance via telomerase"/>
    <property type="evidence" value="ECO:0007669"/>
    <property type="project" value="Ensembl"/>
</dbReference>